<evidence type="ECO:0000256" key="1">
    <source>
        <dbReference type="SAM" id="Phobius"/>
    </source>
</evidence>
<name>A0A328TYW1_9BACL</name>
<dbReference type="Pfam" id="PF12323">
    <property type="entry name" value="HTH_OrfB_IS605"/>
    <property type="match status" value="1"/>
</dbReference>
<keyword evidence="1" id="KW-1133">Transmembrane helix</keyword>
<keyword evidence="1" id="KW-0812">Transmembrane</keyword>
<keyword evidence="4" id="KW-1185">Reference proteome</keyword>
<evidence type="ECO:0000313" key="3">
    <source>
        <dbReference type="EMBL" id="RAP74693.1"/>
    </source>
</evidence>
<dbReference type="RefSeq" id="WP_112884481.1">
    <property type="nucleotide sequence ID" value="NZ_QLUW01000004.1"/>
</dbReference>
<accession>A0A328TYW1</accession>
<dbReference type="InterPro" id="IPR021027">
    <property type="entry name" value="Transposase_put_HTH"/>
</dbReference>
<gene>
    <name evidence="3" type="ORF">DL346_21870</name>
</gene>
<proteinExistence type="predicted"/>
<organism evidence="3 4">
    <name type="scientific">Paenibacillus montanisoli</name>
    <dbReference type="NCBI Taxonomy" id="2081970"/>
    <lineage>
        <taxon>Bacteria</taxon>
        <taxon>Bacillati</taxon>
        <taxon>Bacillota</taxon>
        <taxon>Bacilli</taxon>
        <taxon>Bacillales</taxon>
        <taxon>Paenibacillaceae</taxon>
        <taxon>Paenibacillus</taxon>
    </lineage>
</organism>
<evidence type="ECO:0000313" key="4">
    <source>
        <dbReference type="Proteomes" id="UP000249260"/>
    </source>
</evidence>
<evidence type="ECO:0000259" key="2">
    <source>
        <dbReference type="Pfam" id="PF12323"/>
    </source>
</evidence>
<dbReference type="EMBL" id="QLUW01000004">
    <property type="protein sequence ID" value="RAP74693.1"/>
    <property type="molecule type" value="Genomic_DNA"/>
</dbReference>
<keyword evidence="1" id="KW-0472">Membrane</keyword>
<comment type="caution">
    <text evidence="3">The sequence shown here is derived from an EMBL/GenBank/DDBJ whole genome shotgun (WGS) entry which is preliminary data.</text>
</comment>
<dbReference type="AlphaFoldDB" id="A0A328TYW1"/>
<feature type="domain" description="Transposase putative helix-turn-helix" evidence="2">
    <location>
        <begin position="1"/>
        <end position="18"/>
    </location>
</feature>
<sequence length="97" mass="11661">MLKAYKYRIYPKGEQQQYRRFFLFAILIIILSGIFYYYYALRSVSTYDKVMRAVEAEGSYITKESIVEIEFKENIQKLVIGMDQNKKVHFFFLAETN</sequence>
<reference evidence="3 4" key="1">
    <citation type="submission" date="2018-06" db="EMBL/GenBank/DDBJ databases">
        <title>Paenibacillus montanisoli sp. nov., isolated from mountain area soil.</title>
        <authorList>
            <person name="Wu M."/>
        </authorList>
    </citation>
    <scope>NUCLEOTIDE SEQUENCE [LARGE SCALE GENOMIC DNA]</scope>
    <source>
        <strain evidence="3 4">RA17</strain>
    </source>
</reference>
<dbReference type="Proteomes" id="UP000249260">
    <property type="component" value="Unassembled WGS sequence"/>
</dbReference>
<protein>
    <recommendedName>
        <fullName evidence="2">Transposase putative helix-turn-helix domain-containing protein</fullName>
    </recommendedName>
</protein>
<feature type="transmembrane region" description="Helical" evidence="1">
    <location>
        <begin position="21"/>
        <end position="39"/>
    </location>
</feature>